<dbReference type="Pfam" id="PF00209">
    <property type="entry name" value="SNF"/>
    <property type="match status" value="1"/>
</dbReference>
<feature type="transmembrane region" description="Helical" evidence="10">
    <location>
        <begin position="560"/>
        <end position="580"/>
    </location>
</feature>
<sequence>MDRNLVDLIDLGEPPPLVGLGDDVNLIDAILTGMLECASSPSAGAEAAFREEDLSFKEDDPSFREDDSIQELMQDQSMQTEITFALDETDCPDFESCVQDTSLPGFEDNFLSLPIELPSDPPVQDCGISTSTLCPEGGCHSDVTTAVTNDDHPPPGGGGGGSQVHRRSASVAEGAASASRRRPSSASATAVMSEADKCSLAAVRNASPDAAAARNASQEAAVRSSSPTADWLRVSMRRVRHFRLQDPLSQLQPSAPPMDADSSEDVRPCSAPIDRPRQLGRAALRRPHNSTNTTPVHQPPPAIHVTPSSPEINHQHNWQQHHLSSDTSDTESIPPPPATPPPINHSTVRSYEMPQDAQSPLGQWSHGLSPVLACLGCTLGLFNISRFAIYSMQYGANYIIQFIVMSLLLGIPLFTFHLSLGQLLASGTMDMWKISPIFQGIGIAILTSHALIGIYSIVGVSWMFVYFRDSFITKQDVYGWAEPHVYYKDSFRPIVFNSTNIKLEETVPDYFNGVVLQRQNLETPAGSPGHLKFQVTFNLVVIWMIIFICLSKGLKSYGKVVYIFSLVPVFGMFVLCSKLLGLMPISRLEIAFPQTDWSEFFLNTKSWMAASSEAFFTWGLLGAAAMQITSHNRPKHLLHRDSALVIVLTLAVLLLAAFLANMCSQLLFVRGYVYVPSSFERMSTYGFLHPIKPHPPPHSGIPVRWMSHVPFLVGDRVLKHGSHQSGYQVLRLATELVPATLAVVGPHRLSPFWSVLFYFVLILFGIAQQLAIWHCLITGIMAINVKYLKLWETTITFFTCLCGFILGLPMATELGIFVVYFIDYVVGGGWWIMLLYVVELTAVFMVRGRPYSGETIVATLFSRAGSFMQCWVAPLLAFTWNVILPTLLLVMCITFFKNGQFRYFFKWSIPNTYEYWPDWARQLGAMFQIVPLLTIPFIAVIQACRYLSSGPPDIFDRIQLLYRPQLHTGSDFRDVEISAPQPTSDPDSPNADAIQDPPPKYTPPPSYSTATGARIAKLFRQSFRRSMRRIQHAFNQNEEANGGPPHWTGW</sequence>
<evidence type="ECO:0000256" key="5">
    <source>
        <dbReference type="ARBA" id="ARBA00022847"/>
    </source>
</evidence>
<evidence type="ECO:0000256" key="6">
    <source>
        <dbReference type="ARBA" id="ARBA00022989"/>
    </source>
</evidence>
<feature type="transmembrane region" description="Helical" evidence="10">
    <location>
        <begin position="867"/>
        <end position="896"/>
    </location>
</feature>
<feature type="transmembrane region" description="Helical" evidence="10">
    <location>
        <begin position="643"/>
        <end position="668"/>
    </location>
</feature>
<feature type="transmembrane region" description="Helical" evidence="10">
    <location>
        <begin position="755"/>
        <end position="783"/>
    </location>
</feature>
<evidence type="ECO:0000313" key="12">
    <source>
        <dbReference type="Proteomes" id="UP000291343"/>
    </source>
</evidence>
<keyword evidence="4 10" id="KW-0812">Transmembrane</keyword>
<dbReference type="GO" id="GO:0089718">
    <property type="term" value="P:amino acid import across plasma membrane"/>
    <property type="evidence" value="ECO:0007669"/>
    <property type="project" value="TreeGrafter"/>
</dbReference>
<gene>
    <name evidence="11" type="ORF">LSTR_LSTR002402</name>
</gene>
<dbReference type="GO" id="GO:0015179">
    <property type="term" value="F:L-amino acid transmembrane transporter activity"/>
    <property type="evidence" value="ECO:0007669"/>
    <property type="project" value="TreeGrafter"/>
</dbReference>
<dbReference type="GO" id="GO:0046872">
    <property type="term" value="F:metal ion binding"/>
    <property type="evidence" value="ECO:0007669"/>
    <property type="project" value="UniProtKB-KW"/>
</dbReference>
<evidence type="ECO:0000256" key="1">
    <source>
        <dbReference type="ARBA" id="ARBA00004141"/>
    </source>
</evidence>
<name>A0A482X2D2_LAOST</name>
<reference evidence="11 12" key="1">
    <citation type="journal article" date="2017" name="Gigascience">
        <title>Genome sequence of the small brown planthopper, Laodelphax striatellus.</title>
        <authorList>
            <person name="Zhu J."/>
            <person name="Jiang F."/>
            <person name="Wang X."/>
            <person name="Yang P."/>
            <person name="Bao Y."/>
            <person name="Zhao W."/>
            <person name="Wang W."/>
            <person name="Lu H."/>
            <person name="Wang Q."/>
            <person name="Cui N."/>
            <person name="Li J."/>
            <person name="Chen X."/>
            <person name="Luo L."/>
            <person name="Yu J."/>
            <person name="Kang L."/>
            <person name="Cui F."/>
        </authorList>
    </citation>
    <scope>NUCLEOTIDE SEQUENCE [LARGE SCALE GENOMIC DNA]</scope>
    <source>
        <strain evidence="11">Lst14</strain>
    </source>
</reference>
<keyword evidence="8" id="KW-0915">Sodium</keyword>
<evidence type="ECO:0000256" key="7">
    <source>
        <dbReference type="ARBA" id="ARBA00023136"/>
    </source>
</evidence>
<feature type="compositionally biased region" description="Polar residues" evidence="9">
    <location>
        <begin position="306"/>
        <end position="331"/>
    </location>
</feature>
<proteinExistence type="inferred from homology"/>
<dbReference type="InterPro" id="IPR000175">
    <property type="entry name" value="Na/ntran_symport"/>
</dbReference>
<keyword evidence="5" id="KW-0769">Symport</keyword>
<comment type="caution">
    <text evidence="11">The sequence shown here is derived from an EMBL/GenBank/DDBJ whole genome shotgun (WGS) entry which is preliminary data.</text>
</comment>
<dbReference type="PROSITE" id="PS50267">
    <property type="entry name" value="NA_NEUROTRAN_SYMP_3"/>
    <property type="match status" value="1"/>
</dbReference>
<dbReference type="PANTHER" id="PTHR11616">
    <property type="entry name" value="SODIUM/CHLORIDE DEPENDENT TRANSPORTER"/>
    <property type="match status" value="1"/>
</dbReference>
<feature type="transmembrane region" description="Helical" evidence="10">
    <location>
        <begin position="795"/>
        <end position="822"/>
    </location>
</feature>
<dbReference type="GO" id="GO:0005886">
    <property type="term" value="C:plasma membrane"/>
    <property type="evidence" value="ECO:0007669"/>
    <property type="project" value="TreeGrafter"/>
</dbReference>
<dbReference type="Proteomes" id="UP000291343">
    <property type="component" value="Unassembled WGS sequence"/>
</dbReference>
<feature type="compositionally biased region" description="Low complexity" evidence="9">
    <location>
        <begin position="169"/>
        <end position="190"/>
    </location>
</feature>
<comment type="subcellular location">
    <subcellularLocation>
        <location evidence="1">Membrane</location>
        <topology evidence="1">Multi-pass membrane protein</topology>
    </subcellularLocation>
</comment>
<protein>
    <recommendedName>
        <fullName evidence="13">Transporter</fullName>
    </recommendedName>
</protein>
<keyword evidence="3" id="KW-0813">Transport</keyword>
<accession>A0A482X2D2</accession>
<feature type="compositionally biased region" description="Pro residues" evidence="9">
    <location>
        <begin position="333"/>
        <end position="343"/>
    </location>
</feature>
<dbReference type="SMR" id="A0A482X2D2"/>
<comment type="similarity">
    <text evidence="2">Belongs to the sodium:neurotransmitter symporter (SNF) (TC 2.A.22) family.</text>
</comment>
<keyword evidence="12" id="KW-1185">Reference proteome</keyword>
<feature type="transmembrane region" description="Helical" evidence="10">
    <location>
        <begin position="437"/>
        <end position="465"/>
    </location>
</feature>
<evidence type="ECO:0000256" key="9">
    <source>
        <dbReference type="SAM" id="MobiDB-lite"/>
    </source>
</evidence>
<keyword evidence="6 10" id="KW-1133">Transmembrane helix</keyword>
<evidence type="ECO:0000313" key="11">
    <source>
        <dbReference type="EMBL" id="RZF39999.1"/>
    </source>
</evidence>
<feature type="binding site" evidence="8">
    <location>
        <position position="383"/>
    </location>
    <ligand>
        <name>Na(+)</name>
        <dbReference type="ChEBI" id="CHEBI:29101"/>
        <label>1</label>
    </ligand>
</feature>
<feature type="transmembrane region" description="Helical" evidence="10">
    <location>
        <begin position="396"/>
        <end position="417"/>
    </location>
</feature>
<dbReference type="PANTHER" id="PTHR11616:SF323">
    <property type="entry name" value="SODIUM-DEPENDENT TRANSPORTER BEDRAGGLED"/>
    <property type="match status" value="1"/>
</dbReference>
<dbReference type="InterPro" id="IPR037272">
    <property type="entry name" value="SNS_sf"/>
</dbReference>
<feature type="region of interest" description="Disordered" evidence="9">
    <location>
        <begin position="973"/>
        <end position="1009"/>
    </location>
</feature>
<evidence type="ECO:0000256" key="8">
    <source>
        <dbReference type="PIRSR" id="PIRSR600175-1"/>
    </source>
</evidence>
<feature type="transmembrane region" description="Helical" evidence="10">
    <location>
        <begin position="535"/>
        <end position="554"/>
    </location>
</feature>
<evidence type="ECO:0000256" key="3">
    <source>
        <dbReference type="ARBA" id="ARBA00022448"/>
    </source>
</evidence>
<evidence type="ECO:0000256" key="4">
    <source>
        <dbReference type="ARBA" id="ARBA00022692"/>
    </source>
</evidence>
<keyword evidence="8" id="KW-0479">Metal-binding</keyword>
<dbReference type="SUPFAM" id="SSF161070">
    <property type="entry name" value="SNF-like"/>
    <property type="match status" value="1"/>
</dbReference>
<dbReference type="OrthoDB" id="6366319at2759"/>
<dbReference type="PRINTS" id="PR00176">
    <property type="entry name" value="NANEUSMPORT"/>
</dbReference>
<feature type="compositionally biased region" description="Pro residues" evidence="9">
    <location>
        <begin position="996"/>
        <end position="1006"/>
    </location>
</feature>
<evidence type="ECO:0000256" key="10">
    <source>
        <dbReference type="SAM" id="Phobius"/>
    </source>
</evidence>
<evidence type="ECO:0000256" key="2">
    <source>
        <dbReference type="ARBA" id="ARBA00006459"/>
    </source>
</evidence>
<feature type="region of interest" description="Disordered" evidence="9">
    <location>
        <begin position="245"/>
        <end position="359"/>
    </location>
</feature>
<dbReference type="GO" id="GO:0005283">
    <property type="term" value="F:amino acid:sodium symporter activity"/>
    <property type="evidence" value="ECO:0007669"/>
    <property type="project" value="TreeGrafter"/>
</dbReference>
<dbReference type="EMBL" id="QKKF02019433">
    <property type="protein sequence ID" value="RZF39999.1"/>
    <property type="molecule type" value="Genomic_DNA"/>
</dbReference>
<keyword evidence="7 10" id="KW-0472">Membrane</keyword>
<feature type="region of interest" description="Disordered" evidence="9">
    <location>
        <begin position="144"/>
        <end position="190"/>
    </location>
</feature>
<organism evidence="11 12">
    <name type="scientific">Laodelphax striatellus</name>
    <name type="common">Small brown planthopper</name>
    <name type="synonym">Delphax striatella</name>
    <dbReference type="NCBI Taxonomy" id="195883"/>
    <lineage>
        <taxon>Eukaryota</taxon>
        <taxon>Metazoa</taxon>
        <taxon>Ecdysozoa</taxon>
        <taxon>Arthropoda</taxon>
        <taxon>Hexapoda</taxon>
        <taxon>Insecta</taxon>
        <taxon>Pterygota</taxon>
        <taxon>Neoptera</taxon>
        <taxon>Paraneoptera</taxon>
        <taxon>Hemiptera</taxon>
        <taxon>Auchenorrhyncha</taxon>
        <taxon>Fulgoroidea</taxon>
        <taxon>Delphacidae</taxon>
        <taxon>Criomorphinae</taxon>
        <taxon>Laodelphax</taxon>
    </lineage>
</organism>
<dbReference type="InParanoid" id="A0A482X2D2"/>
<feature type="binding site" evidence="8">
    <location>
        <position position="376"/>
    </location>
    <ligand>
        <name>Na(+)</name>
        <dbReference type="ChEBI" id="CHEBI:29101"/>
        <label>1</label>
    </ligand>
</feature>
<feature type="transmembrane region" description="Helical" evidence="10">
    <location>
        <begin position="925"/>
        <end position="947"/>
    </location>
</feature>
<dbReference type="AlphaFoldDB" id="A0A482X2D2"/>
<evidence type="ECO:0008006" key="13">
    <source>
        <dbReference type="Google" id="ProtNLM"/>
    </source>
</evidence>